<name>A0ABV8URX3_9PROT</name>
<dbReference type="InterPro" id="IPR050792">
    <property type="entry name" value="ADP-ribosylglycohydrolase"/>
</dbReference>
<comment type="caution">
    <text evidence="1">The sequence shown here is derived from an EMBL/GenBank/DDBJ whole genome shotgun (WGS) entry which is preliminary data.</text>
</comment>
<dbReference type="EMBL" id="JBHSCW010000011">
    <property type="protein sequence ID" value="MFC4353269.1"/>
    <property type="molecule type" value="Genomic_DNA"/>
</dbReference>
<protein>
    <submittedName>
        <fullName evidence="1">ADP-ribosylglycohydrolase family protein</fullName>
    </submittedName>
</protein>
<keyword evidence="2" id="KW-1185">Reference proteome</keyword>
<dbReference type="SUPFAM" id="SSF101478">
    <property type="entry name" value="ADP-ribosylglycohydrolase"/>
    <property type="match status" value="1"/>
</dbReference>
<gene>
    <name evidence="1" type="ORF">ACFOW6_17100</name>
</gene>
<dbReference type="InterPro" id="IPR005502">
    <property type="entry name" value="Ribosyl_crysJ1"/>
</dbReference>
<reference evidence="2" key="1">
    <citation type="journal article" date="2019" name="Int. J. Syst. Evol. Microbiol.">
        <title>The Global Catalogue of Microorganisms (GCM) 10K type strain sequencing project: providing services to taxonomists for standard genome sequencing and annotation.</title>
        <authorList>
            <consortium name="The Broad Institute Genomics Platform"/>
            <consortium name="The Broad Institute Genome Sequencing Center for Infectious Disease"/>
            <person name="Wu L."/>
            <person name="Ma J."/>
        </authorList>
    </citation>
    <scope>NUCLEOTIDE SEQUENCE [LARGE SCALE GENOMIC DNA]</scope>
    <source>
        <strain evidence="2">CECT 8472</strain>
    </source>
</reference>
<sequence>MLGAIAGDIIGSRFEGHSKPPQDFALWHADCRFTDDSVCSLAVADAFLDRADYALRLRDFVRRHPNAGYGGMFIRWAMSDNAGPYGSWGNGAPMRTAAIGWLANSEEEVLYQASAQAAVSHDHPSAVTAAQAVALAIFQLRRGESGAAVQERLVQDFGYDLNPERALKSGGFDVSAAGTLPPALAAAFTAEDWVQAVRTAVCLGGDTDTLACITGAVAEALHGLPQDVGETARSHLAPDLLEVLQRFENATQR</sequence>
<dbReference type="InterPro" id="IPR036705">
    <property type="entry name" value="Ribosyl_crysJ1_sf"/>
</dbReference>
<accession>A0ABV8URX3</accession>
<dbReference type="PANTHER" id="PTHR16222">
    <property type="entry name" value="ADP-RIBOSYLGLYCOHYDROLASE"/>
    <property type="match status" value="1"/>
</dbReference>
<evidence type="ECO:0000313" key="1">
    <source>
        <dbReference type="EMBL" id="MFC4353269.1"/>
    </source>
</evidence>
<dbReference type="RefSeq" id="WP_382423644.1">
    <property type="nucleotide sequence ID" value="NZ_JBHSCW010000011.1"/>
</dbReference>
<dbReference type="Gene3D" id="1.10.4080.10">
    <property type="entry name" value="ADP-ribosylation/Crystallin J1"/>
    <property type="match status" value="1"/>
</dbReference>
<evidence type="ECO:0000313" key="2">
    <source>
        <dbReference type="Proteomes" id="UP001595799"/>
    </source>
</evidence>
<dbReference type="Proteomes" id="UP001595799">
    <property type="component" value="Unassembled WGS sequence"/>
</dbReference>
<dbReference type="Pfam" id="PF03747">
    <property type="entry name" value="ADP_ribosyl_GH"/>
    <property type="match status" value="1"/>
</dbReference>
<dbReference type="PANTHER" id="PTHR16222:SF12">
    <property type="entry name" value="ADP-RIBOSYLGLYCOHYDROLASE-RELATED"/>
    <property type="match status" value="1"/>
</dbReference>
<organism evidence="1 2">
    <name type="scientific">Fodinicurvata halophila</name>
    <dbReference type="NCBI Taxonomy" id="1419723"/>
    <lineage>
        <taxon>Bacteria</taxon>
        <taxon>Pseudomonadati</taxon>
        <taxon>Pseudomonadota</taxon>
        <taxon>Alphaproteobacteria</taxon>
        <taxon>Rhodospirillales</taxon>
        <taxon>Rhodovibrionaceae</taxon>
        <taxon>Fodinicurvata</taxon>
    </lineage>
</organism>
<proteinExistence type="predicted"/>